<dbReference type="InterPro" id="IPR008972">
    <property type="entry name" value="Cupredoxin"/>
</dbReference>
<dbReference type="InterPro" id="IPR001117">
    <property type="entry name" value="Cu-oxidase_2nd"/>
</dbReference>
<dbReference type="Proteomes" id="UP001175228">
    <property type="component" value="Unassembled WGS sequence"/>
</dbReference>
<organism evidence="11 12">
    <name type="scientific">Armillaria luteobubalina</name>
    <dbReference type="NCBI Taxonomy" id="153913"/>
    <lineage>
        <taxon>Eukaryota</taxon>
        <taxon>Fungi</taxon>
        <taxon>Dikarya</taxon>
        <taxon>Basidiomycota</taxon>
        <taxon>Agaricomycotina</taxon>
        <taxon>Agaricomycetes</taxon>
        <taxon>Agaricomycetidae</taxon>
        <taxon>Agaricales</taxon>
        <taxon>Marasmiineae</taxon>
        <taxon>Physalacriaceae</taxon>
        <taxon>Armillaria</taxon>
    </lineage>
</organism>
<dbReference type="InterPro" id="IPR011707">
    <property type="entry name" value="Cu-oxidase-like_N"/>
</dbReference>
<dbReference type="SUPFAM" id="SSF49503">
    <property type="entry name" value="Cupredoxins"/>
    <property type="match status" value="3"/>
</dbReference>
<dbReference type="PANTHER" id="PTHR11709:SF511">
    <property type="entry name" value="LACCASE"/>
    <property type="match status" value="1"/>
</dbReference>
<dbReference type="GO" id="GO:0005507">
    <property type="term" value="F:copper ion binding"/>
    <property type="evidence" value="ECO:0007669"/>
    <property type="project" value="InterPro"/>
</dbReference>
<dbReference type="AlphaFoldDB" id="A0AA39QP95"/>
<dbReference type="PANTHER" id="PTHR11709">
    <property type="entry name" value="MULTI-COPPER OXIDASE"/>
    <property type="match status" value="1"/>
</dbReference>
<dbReference type="InterPro" id="IPR011706">
    <property type="entry name" value="Cu-oxidase_C"/>
</dbReference>
<keyword evidence="5" id="KW-1015">Disulfide bond</keyword>
<evidence type="ECO:0000256" key="1">
    <source>
        <dbReference type="ARBA" id="ARBA00010609"/>
    </source>
</evidence>
<evidence type="ECO:0000256" key="5">
    <source>
        <dbReference type="ARBA" id="ARBA00023157"/>
    </source>
</evidence>
<gene>
    <name evidence="11" type="ORF">EDD18DRAFT_1304975</name>
</gene>
<dbReference type="InterPro" id="IPR002355">
    <property type="entry name" value="Cu_oxidase_Cu_BS"/>
</dbReference>
<proteinExistence type="inferred from homology"/>
<evidence type="ECO:0000313" key="11">
    <source>
        <dbReference type="EMBL" id="KAK0506627.1"/>
    </source>
</evidence>
<evidence type="ECO:0000313" key="12">
    <source>
        <dbReference type="Proteomes" id="UP001175228"/>
    </source>
</evidence>
<keyword evidence="12" id="KW-1185">Reference proteome</keyword>
<dbReference type="InterPro" id="IPR033138">
    <property type="entry name" value="Cu_oxidase_CS"/>
</dbReference>
<dbReference type="GO" id="GO:0016491">
    <property type="term" value="F:oxidoreductase activity"/>
    <property type="evidence" value="ECO:0007669"/>
    <property type="project" value="UniProtKB-KW"/>
</dbReference>
<evidence type="ECO:0000256" key="2">
    <source>
        <dbReference type="ARBA" id="ARBA00022723"/>
    </source>
</evidence>
<evidence type="ECO:0000259" key="9">
    <source>
        <dbReference type="Pfam" id="PF07731"/>
    </source>
</evidence>
<keyword evidence="7" id="KW-0732">Signal</keyword>
<dbReference type="PROSITE" id="PS00079">
    <property type="entry name" value="MULTICOPPER_OXIDASE1"/>
    <property type="match status" value="2"/>
</dbReference>
<evidence type="ECO:0000256" key="3">
    <source>
        <dbReference type="ARBA" id="ARBA00023002"/>
    </source>
</evidence>
<reference evidence="11" key="1">
    <citation type="submission" date="2023-06" db="EMBL/GenBank/DDBJ databases">
        <authorList>
            <consortium name="Lawrence Berkeley National Laboratory"/>
            <person name="Ahrendt S."/>
            <person name="Sahu N."/>
            <person name="Indic B."/>
            <person name="Wong-Bajracharya J."/>
            <person name="Merenyi Z."/>
            <person name="Ke H.-M."/>
            <person name="Monk M."/>
            <person name="Kocsube S."/>
            <person name="Drula E."/>
            <person name="Lipzen A."/>
            <person name="Balint B."/>
            <person name="Henrissat B."/>
            <person name="Andreopoulos B."/>
            <person name="Martin F.M."/>
            <person name="Harder C.B."/>
            <person name="Rigling D."/>
            <person name="Ford K.L."/>
            <person name="Foster G.D."/>
            <person name="Pangilinan J."/>
            <person name="Papanicolaou A."/>
            <person name="Barry K."/>
            <person name="LaButti K."/>
            <person name="Viragh M."/>
            <person name="Koriabine M."/>
            <person name="Yan M."/>
            <person name="Riley R."/>
            <person name="Champramary S."/>
            <person name="Plett K.L."/>
            <person name="Tsai I.J."/>
            <person name="Slot J."/>
            <person name="Sipos G."/>
            <person name="Plett J."/>
            <person name="Nagy L.G."/>
            <person name="Grigoriev I.V."/>
        </authorList>
    </citation>
    <scope>NUCLEOTIDE SEQUENCE</scope>
    <source>
        <strain evidence="11">HWK02</strain>
    </source>
</reference>
<comment type="similarity">
    <text evidence="1">Belongs to the multicopper oxidase family.</text>
</comment>
<feature type="domain" description="Plastocyanin-like" evidence="8">
    <location>
        <begin position="167"/>
        <end position="309"/>
    </location>
</feature>
<name>A0AA39QP95_9AGAR</name>
<feature type="domain" description="Plastocyanin-like" evidence="10">
    <location>
        <begin position="31"/>
        <end position="148"/>
    </location>
</feature>
<dbReference type="Pfam" id="PF07731">
    <property type="entry name" value="Cu-oxidase_2"/>
    <property type="match status" value="1"/>
</dbReference>
<evidence type="ECO:0000256" key="6">
    <source>
        <dbReference type="ARBA" id="ARBA00023180"/>
    </source>
</evidence>
<dbReference type="Pfam" id="PF00394">
    <property type="entry name" value="Cu-oxidase"/>
    <property type="match status" value="1"/>
</dbReference>
<dbReference type="Gene3D" id="2.60.40.420">
    <property type="entry name" value="Cupredoxins - blue copper proteins"/>
    <property type="match status" value="3"/>
</dbReference>
<dbReference type="InterPro" id="IPR045087">
    <property type="entry name" value="Cu-oxidase_fam"/>
</dbReference>
<dbReference type="FunFam" id="2.60.40.420:FF:000045">
    <property type="entry name" value="Laccase 2"/>
    <property type="match status" value="1"/>
</dbReference>
<keyword evidence="4" id="KW-0186">Copper</keyword>
<sequence>MLNFLLPFIFLFESATSLEVLGSSGDLHISNRELAPDGVLRSTVLAGGTLPGPIISGVKGDRFQINVIDELTDHTMALDTSIHWHGIHQRGTNFEDGSASVSQCPIAQNNSFMYDFHVPDQAGTFWYHSHLSVQYCDGLAGPFIVYDGEDGKNDPHRALYDVDDATTVITLSDWYHDTTPALMATRVGPTPNSTLINGMGRFFEDPTAPLFVMIVAPNKRYRLRLISSSCNAGLNFSIDGHNFTVIETDGINIQPITANSLPILASQRFSVILETNQPVNNYWIRSEPSIGHRGFKNGINSAVLRYEGADDSEPTTSMQSDIVSIREVDLHPLESPGAPGEPVPGGADLVLNITLGFDANLSTFLMNGVQFVPPTVPVLLQILSGAQRAQDLLPKGSVYGLPLNKTIEINLFGGNAIDGPHPFHLHGHSFDVVKSSESDTYNFIDPARGDTTSVPENKSTTIRFRTDNPGPWFLHCHIEFHLEAGMGIVFAEAIPEVAEANTGIPTSWNDLCPTYYALPPDVTMNDTTTYIADGHQKF</sequence>
<evidence type="ECO:0000256" key="7">
    <source>
        <dbReference type="SAM" id="SignalP"/>
    </source>
</evidence>
<keyword evidence="3" id="KW-0560">Oxidoreductase</keyword>
<feature type="domain" description="Plastocyanin-like" evidence="9">
    <location>
        <begin position="372"/>
        <end position="493"/>
    </location>
</feature>
<protein>
    <submittedName>
        <fullName evidence="11">Laccase 1 AVT</fullName>
    </submittedName>
</protein>
<comment type="caution">
    <text evidence="11">The sequence shown here is derived from an EMBL/GenBank/DDBJ whole genome shotgun (WGS) entry which is preliminary data.</text>
</comment>
<dbReference type="Pfam" id="PF07732">
    <property type="entry name" value="Cu-oxidase_3"/>
    <property type="match status" value="1"/>
</dbReference>
<evidence type="ECO:0000256" key="4">
    <source>
        <dbReference type="ARBA" id="ARBA00023008"/>
    </source>
</evidence>
<dbReference type="PROSITE" id="PS00080">
    <property type="entry name" value="MULTICOPPER_OXIDASE2"/>
    <property type="match status" value="1"/>
</dbReference>
<keyword evidence="2" id="KW-0479">Metal-binding</keyword>
<dbReference type="EMBL" id="JAUEPU010000001">
    <property type="protein sequence ID" value="KAK0506627.1"/>
    <property type="molecule type" value="Genomic_DNA"/>
</dbReference>
<feature type="signal peptide" evidence="7">
    <location>
        <begin position="1"/>
        <end position="17"/>
    </location>
</feature>
<keyword evidence="6" id="KW-0325">Glycoprotein</keyword>
<accession>A0AA39QP95</accession>
<dbReference type="CDD" id="cd13903">
    <property type="entry name" value="CuRO_3_Tv-LCC_like"/>
    <property type="match status" value="1"/>
</dbReference>
<feature type="chain" id="PRO_5041353713" evidence="7">
    <location>
        <begin position="18"/>
        <end position="538"/>
    </location>
</feature>
<evidence type="ECO:0000259" key="10">
    <source>
        <dbReference type="Pfam" id="PF07732"/>
    </source>
</evidence>
<evidence type="ECO:0000259" key="8">
    <source>
        <dbReference type="Pfam" id="PF00394"/>
    </source>
</evidence>